<keyword evidence="3" id="KW-0653">Protein transport</keyword>
<dbReference type="Gene3D" id="1.20.1280.170">
    <property type="entry name" value="Exocyst complex component Exo70"/>
    <property type="match status" value="1"/>
</dbReference>
<dbReference type="Pfam" id="PF20669">
    <property type="entry name" value="Exo70_N"/>
    <property type="match status" value="1"/>
</dbReference>
<comment type="function">
    <text evidence="3">Component of the exocyst complex.</text>
</comment>
<dbReference type="GO" id="GO:0015031">
    <property type="term" value="P:protein transport"/>
    <property type="evidence" value="ECO:0007669"/>
    <property type="project" value="UniProtKB-KW"/>
</dbReference>
<dbReference type="InterPro" id="IPR004140">
    <property type="entry name" value="Exo70"/>
</dbReference>
<comment type="similarity">
    <text evidence="1 3">Belongs to the EXO70 family.</text>
</comment>
<keyword evidence="3" id="KW-0268">Exocytosis</keyword>
<evidence type="ECO:0000256" key="3">
    <source>
        <dbReference type="RuleBase" id="RU365026"/>
    </source>
</evidence>
<dbReference type="EMBL" id="JBBWWQ010000016">
    <property type="protein sequence ID" value="KAK8925733.1"/>
    <property type="molecule type" value="Genomic_DNA"/>
</dbReference>
<dbReference type="SUPFAM" id="SSF74788">
    <property type="entry name" value="Cullin repeat-like"/>
    <property type="match status" value="1"/>
</dbReference>
<evidence type="ECO:0000256" key="2">
    <source>
        <dbReference type="ARBA" id="ARBA00022448"/>
    </source>
</evidence>
<dbReference type="GO" id="GO:0006887">
    <property type="term" value="P:exocytosis"/>
    <property type="evidence" value="ECO:0007669"/>
    <property type="project" value="UniProtKB-KW"/>
</dbReference>
<evidence type="ECO:0000313" key="5">
    <source>
        <dbReference type="EMBL" id="KAK8925733.1"/>
    </source>
</evidence>
<dbReference type="Pfam" id="PF03081">
    <property type="entry name" value="Exo70_C"/>
    <property type="match status" value="1"/>
</dbReference>
<dbReference type="GO" id="GO:0000145">
    <property type="term" value="C:exocyst"/>
    <property type="evidence" value="ECO:0007669"/>
    <property type="project" value="InterPro"/>
</dbReference>
<dbReference type="InterPro" id="IPR016159">
    <property type="entry name" value="Cullin_repeat-like_dom_sf"/>
</dbReference>
<sequence length="600" mass="66829">MAKKTISRLFCFDRPRSSSLAIAVTGNASPPDSFSSRLMDENIAFAESIITKWDYDSSECSKSLFSGAGGAESTLFLRSVADLRRAMLFYSSPDCHDLPSSRAETLIRAQTLMQSAMRRLEHEFHRILSSNRHHLDLDSLSSSSSDDEDLRLSSTNAIADLRSIAESMIANGYGLECVRIYKLLRKSMVEEALFCLGFDLRLPCSNLYKLDWRVLDLRIRSWLAAARVSFPTLFATERLLCSHVFDNSDSIGLGLDLDLTMSCFADVTLDAALQFLSFPEWVAKTKPSPEKLFRILELHQALSDLYLQIESIFCYESMEMVKSKALAALKSLAEAARAAIHEFELSVQKESSKFLIPGCRVHPLIRNAMKYLACLADHVPTLADVYAGIPFRSPQSLPETSAPCPSTLVPATVSERIAWLLLVVFCKLDHKAEFYKDVSLSYLFLANNMQYVVNKVRGSGLSMVLGRSWAERHEETARRYAEKYLGLGWGKVAAIAAEEEDGGMAAFALSFEEAAVAQEGRAVEDDRMREEMRIEVDGMILPAYRGLYERFMAAHGGGVEAAAAVRYSPAGIRDRIEQIFVAADESEPAGLMNWSFRTSS</sequence>
<proteinExistence type="inferred from homology"/>
<keyword evidence="6" id="KW-1185">Reference proteome</keyword>
<dbReference type="PANTHER" id="PTHR12542:SF17">
    <property type="entry name" value="EXOCYST SUBUNIT EXO70 FAMILY PROTEIN"/>
    <property type="match status" value="1"/>
</dbReference>
<evidence type="ECO:0000256" key="1">
    <source>
        <dbReference type="ARBA" id="ARBA00006756"/>
    </source>
</evidence>
<evidence type="ECO:0000313" key="6">
    <source>
        <dbReference type="Proteomes" id="UP001418222"/>
    </source>
</evidence>
<protein>
    <recommendedName>
        <fullName evidence="3">Exocyst subunit Exo70 family protein</fullName>
    </recommendedName>
</protein>
<keyword evidence="2 3" id="KW-0813">Transport</keyword>
<dbReference type="AlphaFoldDB" id="A0AAP0B2W8"/>
<accession>A0AAP0B2W8</accession>
<gene>
    <name evidence="5" type="ORF">KSP39_PZI018435</name>
</gene>
<evidence type="ECO:0000259" key="4">
    <source>
        <dbReference type="Pfam" id="PF03081"/>
    </source>
</evidence>
<name>A0AAP0B2W8_9ASPA</name>
<dbReference type="Proteomes" id="UP001418222">
    <property type="component" value="Unassembled WGS sequence"/>
</dbReference>
<dbReference type="PANTHER" id="PTHR12542">
    <property type="entry name" value="EXOCYST COMPLEX PROTEIN EXO70"/>
    <property type="match status" value="1"/>
</dbReference>
<comment type="caution">
    <text evidence="5">The sequence shown here is derived from an EMBL/GenBank/DDBJ whole genome shotgun (WGS) entry which is preliminary data.</text>
</comment>
<feature type="domain" description="Exocyst complex subunit Exo70 C-terminal" evidence="4">
    <location>
        <begin position="221"/>
        <end position="577"/>
    </location>
</feature>
<dbReference type="InterPro" id="IPR046364">
    <property type="entry name" value="Exo70_C"/>
</dbReference>
<dbReference type="GO" id="GO:0005546">
    <property type="term" value="F:phosphatidylinositol-4,5-bisphosphate binding"/>
    <property type="evidence" value="ECO:0007669"/>
    <property type="project" value="InterPro"/>
</dbReference>
<reference evidence="5 6" key="1">
    <citation type="journal article" date="2022" name="Nat. Plants">
        <title>Genomes of leafy and leafless Platanthera orchids illuminate the evolution of mycoheterotrophy.</title>
        <authorList>
            <person name="Li M.H."/>
            <person name="Liu K.W."/>
            <person name="Li Z."/>
            <person name="Lu H.C."/>
            <person name="Ye Q.L."/>
            <person name="Zhang D."/>
            <person name="Wang J.Y."/>
            <person name="Li Y.F."/>
            <person name="Zhong Z.M."/>
            <person name="Liu X."/>
            <person name="Yu X."/>
            <person name="Liu D.K."/>
            <person name="Tu X.D."/>
            <person name="Liu B."/>
            <person name="Hao Y."/>
            <person name="Liao X.Y."/>
            <person name="Jiang Y.T."/>
            <person name="Sun W.H."/>
            <person name="Chen J."/>
            <person name="Chen Y.Q."/>
            <person name="Ai Y."/>
            <person name="Zhai J.W."/>
            <person name="Wu S.S."/>
            <person name="Zhou Z."/>
            <person name="Hsiao Y.Y."/>
            <person name="Wu W.L."/>
            <person name="Chen Y.Y."/>
            <person name="Lin Y.F."/>
            <person name="Hsu J.L."/>
            <person name="Li C.Y."/>
            <person name="Wang Z.W."/>
            <person name="Zhao X."/>
            <person name="Zhong W.Y."/>
            <person name="Ma X.K."/>
            <person name="Ma L."/>
            <person name="Huang J."/>
            <person name="Chen G.Z."/>
            <person name="Huang M.Z."/>
            <person name="Huang L."/>
            <person name="Peng D.H."/>
            <person name="Luo Y.B."/>
            <person name="Zou S.Q."/>
            <person name="Chen S.P."/>
            <person name="Lan S."/>
            <person name="Tsai W.C."/>
            <person name="Van de Peer Y."/>
            <person name="Liu Z.J."/>
        </authorList>
    </citation>
    <scope>NUCLEOTIDE SEQUENCE [LARGE SCALE GENOMIC DNA]</scope>
    <source>
        <strain evidence="5">Lor287</strain>
    </source>
</reference>
<organism evidence="5 6">
    <name type="scientific">Platanthera zijinensis</name>
    <dbReference type="NCBI Taxonomy" id="2320716"/>
    <lineage>
        <taxon>Eukaryota</taxon>
        <taxon>Viridiplantae</taxon>
        <taxon>Streptophyta</taxon>
        <taxon>Embryophyta</taxon>
        <taxon>Tracheophyta</taxon>
        <taxon>Spermatophyta</taxon>
        <taxon>Magnoliopsida</taxon>
        <taxon>Liliopsida</taxon>
        <taxon>Asparagales</taxon>
        <taxon>Orchidaceae</taxon>
        <taxon>Orchidoideae</taxon>
        <taxon>Orchideae</taxon>
        <taxon>Orchidinae</taxon>
        <taxon>Platanthera</taxon>
    </lineage>
</organism>